<evidence type="ECO:0000313" key="2">
    <source>
        <dbReference type="EMBL" id="OHA58705.1"/>
    </source>
</evidence>
<reference evidence="2 3" key="1">
    <citation type="journal article" date="2016" name="Nat. Commun.">
        <title>Thousands of microbial genomes shed light on interconnected biogeochemical processes in an aquifer system.</title>
        <authorList>
            <person name="Anantharaman K."/>
            <person name="Brown C.T."/>
            <person name="Hug L.A."/>
            <person name="Sharon I."/>
            <person name="Castelle C.J."/>
            <person name="Probst A.J."/>
            <person name="Thomas B.C."/>
            <person name="Singh A."/>
            <person name="Wilkins M.J."/>
            <person name="Karaoz U."/>
            <person name="Brodie E.L."/>
            <person name="Williams K.H."/>
            <person name="Hubbard S.S."/>
            <person name="Banfield J.F."/>
        </authorList>
    </citation>
    <scope>NUCLEOTIDE SEQUENCE [LARGE SCALE GENOMIC DNA]</scope>
</reference>
<dbReference type="PANTHER" id="PTHR33969">
    <property type="entry name" value="SEGREGATION AND CONDENSATION PROTEIN A"/>
    <property type="match status" value="1"/>
</dbReference>
<gene>
    <name evidence="2" type="ORF">A2607_01380</name>
</gene>
<evidence type="ECO:0000313" key="3">
    <source>
        <dbReference type="Proteomes" id="UP000178481"/>
    </source>
</evidence>
<name>A0A1G2QDN1_9BACT</name>
<dbReference type="Gene3D" id="6.10.250.2410">
    <property type="match status" value="1"/>
</dbReference>
<dbReference type="AlphaFoldDB" id="A0A1G2QDN1"/>
<dbReference type="Gene3D" id="1.10.10.580">
    <property type="entry name" value="Structural maintenance of chromosome 1. Chain E"/>
    <property type="match status" value="1"/>
</dbReference>
<dbReference type="Proteomes" id="UP000178481">
    <property type="component" value="Unassembled WGS sequence"/>
</dbReference>
<sequence>MTTDFQVKIGDFEGPLPLLLALIEKHKLHISQVSLAQVADDYVELLQRDHSRPIAEMANFILVASTLMLIKSLSLLPGLTLTPEESASVDELERQLKHYQKIKELVPELKARFGQEIIFEREPSREHQPVFTPSEEIKSAGLLSAIRNIIANLPKVEKLPATIIKKVISLEEVMTDLASRISRSIKMRFSDYVGEKKHEKVNVIVSFLGMLELVKQGSIDVRQETHFDDIDIETTVAEVPKY</sequence>
<dbReference type="EMBL" id="MHTI01000029">
    <property type="protein sequence ID" value="OHA58705.1"/>
    <property type="molecule type" value="Genomic_DNA"/>
</dbReference>
<dbReference type="InterPro" id="IPR023093">
    <property type="entry name" value="ScpA-like_C"/>
</dbReference>
<accession>A0A1G2QDN1</accession>
<proteinExistence type="predicted"/>
<protein>
    <recommendedName>
        <fullName evidence="1">Segregation and condensation protein A</fullName>
    </recommendedName>
</protein>
<evidence type="ECO:0000256" key="1">
    <source>
        <dbReference type="ARBA" id="ARBA00044777"/>
    </source>
</evidence>
<dbReference type="InterPro" id="IPR003768">
    <property type="entry name" value="ScpA"/>
</dbReference>
<dbReference type="PANTHER" id="PTHR33969:SF2">
    <property type="entry name" value="SEGREGATION AND CONDENSATION PROTEIN A"/>
    <property type="match status" value="1"/>
</dbReference>
<dbReference type="Pfam" id="PF02616">
    <property type="entry name" value="SMC_ScpA"/>
    <property type="match status" value="1"/>
</dbReference>
<organism evidence="2 3">
    <name type="scientific">Candidatus Vogelbacteria bacterium RIFOXYD1_FULL_42_15</name>
    <dbReference type="NCBI Taxonomy" id="1802437"/>
    <lineage>
        <taxon>Bacteria</taxon>
        <taxon>Candidatus Vogeliibacteriota</taxon>
    </lineage>
</organism>
<comment type="caution">
    <text evidence="2">The sequence shown here is derived from an EMBL/GenBank/DDBJ whole genome shotgun (WGS) entry which is preliminary data.</text>
</comment>